<feature type="compositionally biased region" description="Basic and acidic residues" evidence="1">
    <location>
        <begin position="114"/>
        <end position="132"/>
    </location>
</feature>
<dbReference type="RefSeq" id="XP_015273527.1">
    <property type="nucleotide sequence ID" value="XM_015418041.1"/>
</dbReference>
<gene>
    <name evidence="3" type="primary">LOC107116169</name>
</gene>
<sequence>MDSSAVGRAGSLCVENPFLHASSPPSFTLQSLGESRARLLQPVTPSAAWLASVKPPNTKSQATLDHLSKPSALSVLDFRCPSWVPEQETVVGAADAIDSVCEVGLWKADRVQRETTEDGDIPEEKTIPERGSKQSKSMALLSAAEAKTSLSYFPSSKPNPLWLENPFLKEAALASLTLQGLEESRARLLRPVVSSAPLRSSLNTSNTQFSFPLGPLDVSGTLTSTECSTQNEAHVPCCALEQLQLTAEGEGDKVDSAGVMPAYVLTVPEDALKEQPTERDSFDHEMTVDSQEQEVRMHKKQLVGMRKGVGWRRSTHGHHIENPFSRKFNLFETMSEVDNP</sequence>
<reference evidence="3" key="1">
    <citation type="submission" date="2025-08" db="UniProtKB">
        <authorList>
            <consortium name="RefSeq"/>
        </authorList>
    </citation>
    <scope>IDENTIFICATION</scope>
</reference>
<keyword evidence="2" id="KW-1185">Reference proteome</keyword>
<dbReference type="GeneID" id="107116169"/>
<evidence type="ECO:0000256" key="1">
    <source>
        <dbReference type="SAM" id="MobiDB-lite"/>
    </source>
</evidence>
<evidence type="ECO:0000313" key="3">
    <source>
        <dbReference type="RefSeq" id="XP_015273527.1"/>
    </source>
</evidence>
<proteinExistence type="predicted"/>
<evidence type="ECO:0000313" key="2">
    <source>
        <dbReference type="Proteomes" id="UP000694871"/>
    </source>
</evidence>
<dbReference type="Proteomes" id="UP000694871">
    <property type="component" value="Unplaced"/>
</dbReference>
<organism evidence="2 3">
    <name type="scientific">Gekko japonicus</name>
    <name type="common">Schlegel's Japanese gecko</name>
    <dbReference type="NCBI Taxonomy" id="146911"/>
    <lineage>
        <taxon>Eukaryota</taxon>
        <taxon>Metazoa</taxon>
        <taxon>Chordata</taxon>
        <taxon>Craniata</taxon>
        <taxon>Vertebrata</taxon>
        <taxon>Euteleostomi</taxon>
        <taxon>Lepidosauria</taxon>
        <taxon>Squamata</taxon>
        <taxon>Bifurcata</taxon>
        <taxon>Gekkota</taxon>
        <taxon>Gekkonidae</taxon>
        <taxon>Gekkoninae</taxon>
        <taxon>Gekko</taxon>
    </lineage>
</organism>
<feature type="region of interest" description="Disordered" evidence="1">
    <location>
        <begin position="114"/>
        <end position="135"/>
    </location>
</feature>
<protein>
    <submittedName>
        <fullName evidence="3">Uncharacterized protein LOC107116169</fullName>
    </submittedName>
</protein>
<accession>A0ABM1KIJ0</accession>
<name>A0ABM1KIJ0_GEKJA</name>